<dbReference type="RefSeq" id="WP_078347943.1">
    <property type="nucleotide sequence ID" value="NZ_MBTF01000009.1"/>
</dbReference>
<keyword evidence="2" id="KW-1185">Reference proteome</keyword>
<evidence type="ECO:0000313" key="1">
    <source>
        <dbReference type="EMBL" id="OOQ60163.1"/>
    </source>
</evidence>
<comment type="caution">
    <text evidence="1">The sequence shown here is derived from an EMBL/GenBank/DDBJ whole genome shotgun (WGS) entry which is preliminary data.</text>
</comment>
<gene>
    <name evidence="1" type="ORF">BC343_26960</name>
</gene>
<reference evidence="1 2" key="1">
    <citation type="submission" date="2016-07" db="EMBL/GenBank/DDBJ databases">
        <title>Genomic analysis of zinc-resistant bacterium Mucilaginibacter pedocola TBZ30.</title>
        <authorList>
            <person name="Huang J."/>
            <person name="Tang J."/>
        </authorList>
    </citation>
    <scope>NUCLEOTIDE SEQUENCE [LARGE SCALE GENOMIC DNA]</scope>
    <source>
        <strain evidence="1 2">TBZ30</strain>
    </source>
</reference>
<dbReference type="STRING" id="1792845.BC343_26960"/>
<sequence length="151" mass="17366">MKKIILFIIVPAMLLSGCGDSKKTPVTANVKPAHKKLPKLKRQQQENITSSFDEFFARFNSDSVYQKTHVKFPLRIEVQEEKGDTVKYLAAKEWVNVKLISKGTDIFTKEQISKTEVNILYQVEDTGVHVNYYFYYEGGKWLLANLKDDGD</sequence>
<dbReference type="PROSITE" id="PS51257">
    <property type="entry name" value="PROKAR_LIPOPROTEIN"/>
    <property type="match status" value="1"/>
</dbReference>
<proteinExistence type="predicted"/>
<evidence type="ECO:0000313" key="2">
    <source>
        <dbReference type="Proteomes" id="UP000189739"/>
    </source>
</evidence>
<evidence type="ECO:0008006" key="3">
    <source>
        <dbReference type="Google" id="ProtNLM"/>
    </source>
</evidence>
<accession>A0A1S9PGT7</accession>
<protein>
    <recommendedName>
        <fullName evidence="3">DUF4348 domain-containing protein</fullName>
    </recommendedName>
</protein>
<dbReference type="Proteomes" id="UP000189739">
    <property type="component" value="Unassembled WGS sequence"/>
</dbReference>
<dbReference type="Gene3D" id="3.10.450.410">
    <property type="match status" value="1"/>
</dbReference>
<organism evidence="1 2">
    <name type="scientific">Mucilaginibacter pedocola</name>
    <dbReference type="NCBI Taxonomy" id="1792845"/>
    <lineage>
        <taxon>Bacteria</taxon>
        <taxon>Pseudomonadati</taxon>
        <taxon>Bacteroidota</taxon>
        <taxon>Sphingobacteriia</taxon>
        <taxon>Sphingobacteriales</taxon>
        <taxon>Sphingobacteriaceae</taxon>
        <taxon>Mucilaginibacter</taxon>
    </lineage>
</organism>
<dbReference type="AlphaFoldDB" id="A0A1S9PGT7"/>
<dbReference type="OrthoDB" id="1043604at2"/>
<dbReference type="EMBL" id="MBTF01000009">
    <property type="protein sequence ID" value="OOQ60163.1"/>
    <property type="molecule type" value="Genomic_DNA"/>
</dbReference>
<name>A0A1S9PGT7_9SPHI</name>